<proteinExistence type="predicted"/>
<evidence type="ECO:0000313" key="2">
    <source>
        <dbReference type="EMBL" id="MBH8565797.1"/>
    </source>
</evidence>
<dbReference type="Pfam" id="PF14271">
    <property type="entry name" value="DUF4359"/>
    <property type="match status" value="1"/>
</dbReference>
<dbReference type="RefSeq" id="WP_198127584.1">
    <property type="nucleotide sequence ID" value="NZ_JAECZC010000072.1"/>
</dbReference>
<dbReference type="InterPro" id="IPR025578">
    <property type="entry name" value="DUF4359"/>
</dbReference>
<name>A0A8J7HU65_9NOST</name>
<sequence>MKPSTIMVYMIAAGLAVCGVAMAKTNPSQTEYEEYALQRLTQYLKQDVCKKTSKLIENLLHSKCDKLVDSANPQIKEILAATTQKQDFIVFTIYRTDLKVSSWLPSYRFETVGAFNNFYTYTAEQQ</sequence>
<dbReference type="EMBL" id="JAECZC010000072">
    <property type="protein sequence ID" value="MBH8565797.1"/>
    <property type="molecule type" value="Genomic_DNA"/>
</dbReference>
<dbReference type="Proteomes" id="UP000632766">
    <property type="component" value="Unassembled WGS sequence"/>
</dbReference>
<accession>A0A8J7HU65</accession>
<feature type="chain" id="PRO_5035315198" evidence="1">
    <location>
        <begin position="24"/>
        <end position="126"/>
    </location>
</feature>
<keyword evidence="1" id="KW-0732">Signal</keyword>
<comment type="caution">
    <text evidence="2">The sequence shown here is derived from an EMBL/GenBank/DDBJ whole genome shotgun (WGS) entry which is preliminary data.</text>
</comment>
<organism evidence="2 3">
    <name type="scientific">Amazonocrinis nigriterrae CENA67</name>
    <dbReference type="NCBI Taxonomy" id="2794033"/>
    <lineage>
        <taxon>Bacteria</taxon>
        <taxon>Bacillati</taxon>
        <taxon>Cyanobacteriota</taxon>
        <taxon>Cyanophyceae</taxon>
        <taxon>Nostocales</taxon>
        <taxon>Nostocaceae</taxon>
        <taxon>Amazonocrinis</taxon>
        <taxon>Amazonocrinis nigriterrae</taxon>
    </lineage>
</organism>
<keyword evidence="3" id="KW-1185">Reference proteome</keyword>
<evidence type="ECO:0000256" key="1">
    <source>
        <dbReference type="SAM" id="SignalP"/>
    </source>
</evidence>
<reference evidence="2 3" key="1">
    <citation type="journal article" date="2021" name="Int. J. Syst. Evol. Microbiol.">
        <title>Amazonocrinis nigriterrae gen. nov., sp. nov., Atlanticothrix silvestris gen. nov., sp. nov. and Dendronalium phyllosphericum gen. nov., sp. nov., nostocacean cyanobacteria from Brazilian environments.</title>
        <authorList>
            <person name="Alvarenga D.O."/>
            <person name="Andreote A.P.D."/>
            <person name="Branco L.H.Z."/>
            <person name="Delbaje E."/>
            <person name="Cruz R.B."/>
            <person name="Varani A.M."/>
            <person name="Fiore M.F."/>
        </authorList>
    </citation>
    <scope>NUCLEOTIDE SEQUENCE [LARGE SCALE GENOMIC DNA]</scope>
    <source>
        <strain evidence="2 3">CENA67</strain>
    </source>
</reference>
<feature type="signal peptide" evidence="1">
    <location>
        <begin position="1"/>
        <end position="23"/>
    </location>
</feature>
<evidence type="ECO:0000313" key="3">
    <source>
        <dbReference type="Proteomes" id="UP000632766"/>
    </source>
</evidence>
<dbReference type="AlphaFoldDB" id="A0A8J7HU65"/>
<gene>
    <name evidence="2" type="ORF">I8748_27125</name>
</gene>
<protein>
    <submittedName>
        <fullName evidence="2">DUF4359 domain-containing protein</fullName>
    </submittedName>
</protein>